<dbReference type="InterPro" id="IPR015590">
    <property type="entry name" value="Aldehyde_DH_dom"/>
</dbReference>
<dbReference type="SUPFAM" id="SSF53720">
    <property type="entry name" value="ALDH-like"/>
    <property type="match status" value="1"/>
</dbReference>
<dbReference type="GO" id="GO:0016620">
    <property type="term" value="F:oxidoreductase activity, acting on the aldehyde or oxo group of donors, NAD or NADP as acceptor"/>
    <property type="evidence" value="ECO:0007669"/>
    <property type="project" value="InterPro"/>
</dbReference>
<dbReference type="AlphaFoldDB" id="A0A9D4K4W7"/>
<evidence type="ECO:0000313" key="2">
    <source>
        <dbReference type="EMBL" id="KAH3833091.1"/>
    </source>
</evidence>
<feature type="domain" description="Aldehyde dehydrogenase" evidence="1">
    <location>
        <begin position="3"/>
        <end position="37"/>
    </location>
</feature>
<dbReference type="Gene3D" id="3.40.309.10">
    <property type="entry name" value="Aldehyde Dehydrogenase, Chain A, domain 2"/>
    <property type="match status" value="1"/>
</dbReference>
<dbReference type="InterPro" id="IPR016161">
    <property type="entry name" value="Ald_DH/histidinol_DH"/>
</dbReference>
<evidence type="ECO:0000313" key="3">
    <source>
        <dbReference type="Proteomes" id="UP000828390"/>
    </source>
</evidence>
<evidence type="ECO:0000259" key="1">
    <source>
        <dbReference type="Pfam" id="PF00171"/>
    </source>
</evidence>
<gene>
    <name evidence="2" type="ORF">DPMN_106392</name>
</gene>
<reference evidence="2" key="2">
    <citation type="submission" date="2020-11" db="EMBL/GenBank/DDBJ databases">
        <authorList>
            <person name="McCartney M.A."/>
            <person name="Auch B."/>
            <person name="Kono T."/>
            <person name="Mallez S."/>
            <person name="Becker A."/>
            <person name="Gohl D.M."/>
            <person name="Silverstein K.A.T."/>
            <person name="Koren S."/>
            <person name="Bechman K.B."/>
            <person name="Herman A."/>
            <person name="Abrahante J.E."/>
            <person name="Garbe J."/>
        </authorList>
    </citation>
    <scope>NUCLEOTIDE SEQUENCE</scope>
    <source>
        <strain evidence="2">Duluth1</strain>
        <tissue evidence="2">Whole animal</tissue>
    </source>
</reference>
<keyword evidence="3" id="KW-1185">Reference proteome</keyword>
<comment type="caution">
    <text evidence="2">The sequence shown here is derived from an EMBL/GenBank/DDBJ whole genome shotgun (WGS) entry which is preliminary data.</text>
</comment>
<dbReference type="EMBL" id="JAIWYP010000004">
    <property type="protein sequence ID" value="KAH3833091.1"/>
    <property type="molecule type" value="Genomic_DNA"/>
</dbReference>
<dbReference type="InterPro" id="IPR016163">
    <property type="entry name" value="Ald_DH_C"/>
</dbReference>
<reference evidence="2" key="1">
    <citation type="journal article" date="2019" name="bioRxiv">
        <title>The Genome of the Zebra Mussel, Dreissena polymorpha: A Resource for Invasive Species Research.</title>
        <authorList>
            <person name="McCartney M.A."/>
            <person name="Auch B."/>
            <person name="Kono T."/>
            <person name="Mallez S."/>
            <person name="Zhang Y."/>
            <person name="Obille A."/>
            <person name="Becker A."/>
            <person name="Abrahante J.E."/>
            <person name="Garbe J."/>
            <person name="Badalamenti J.P."/>
            <person name="Herman A."/>
            <person name="Mangelson H."/>
            <person name="Liachko I."/>
            <person name="Sullivan S."/>
            <person name="Sone E.D."/>
            <person name="Koren S."/>
            <person name="Silverstein K.A.T."/>
            <person name="Beckman K.B."/>
            <person name="Gohl D.M."/>
        </authorList>
    </citation>
    <scope>NUCLEOTIDE SEQUENCE</scope>
    <source>
        <strain evidence="2">Duluth1</strain>
        <tissue evidence="2">Whole animal</tissue>
    </source>
</reference>
<protein>
    <recommendedName>
        <fullName evidence="1">Aldehyde dehydrogenase domain-containing protein</fullName>
    </recommendedName>
</protein>
<proteinExistence type="predicted"/>
<accession>A0A9D4K4W7</accession>
<dbReference type="Pfam" id="PF00171">
    <property type="entry name" value="Aldedh"/>
    <property type="match status" value="1"/>
</dbReference>
<sequence>MHVAVNSDADLDMVVRASVFACAGTAGQRCTTTRRLVRNIIIMSLALGKLG</sequence>
<dbReference type="Proteomes" id="UP000828390">
    <property type="component" value="Unassembled WGS sequence"/>
</dbReference>
<name>A0A9D4K4W7_DREPO</name>
<organism evidence="2 3">
    <name type="scientific">Dreissena polymorpha</name>
    <name type="common">Zebra mussel</name>
    <name type="synonym">Mytilus polymorpha</name>
    <dbReference type="NCBI Taxonomy" id="45954"/>
    <lineage>
        <taxon>Eukaryota</taxon>
        <taxon>Metazoa</taxon>
        <taxon>Spiralia</taxon>
        <taxon>Lophotrochozoa</taxon>
        <taxon>Mollusca</taxon>
        <taxon>Bivalvia</taxon>
        <taxon>Autobranchia</taxon>
        <taxon>Heteroconchia</taxon>
        <taxon>Euheterodonta</taxon>
        <taxon>Imparidentia</taxon>
        <taxon>Neoheterodontei</taxon>
        <taxon>Myida</taxon>
        <taxon>Dreissenoidea</taxon>
        <taxon>Dreissenidae</taxon>
        <taxon>Dreissena</taxon>
    </lineage>
</organism>